<evidence type="ECO:0000259" key="9">
    <source>
        <dbReference type="PROSITE" id="PS51123"/>
    </source>
</evidence>
<dbReference type="CDD" id="cd07185">
    <property type="entry name" value="OmpA_C-like"/>
    <property type="match status" value="1"/>
</dbReference>
<dbReference type="STRING" id="1121432.SAMN02745219_02753"/>
<dbReference type="Gene3D" id="3.30.1330.60">
    <property type="entry name" value="OmpA-like domain"/>
    <property type="match status" value="1"/>
</dbReference>
<dbReference type="InterPro" id="IPR006665">
    <property type="entry name" value="OmpA-like"/>
</dbReference>
<dbReference type="PANTHER" id="PTHR30329:SF21">
    <property type="entry name" value="LIPOPROTEIN YIAD-RELATED"/>
    <property type="match status" value="1"/>
</dbReference>
<evidence type="ECO:0000256" key="8">
    <source>
        <dbReference type="SAM" id="Phobius"/>
    </source>
</evidence>
<dbReference type="GO" id="GO:0005886">
    <property type="term" value="C:plasma membrane"/>
    <property type="evidence" value="ECO:0007669"/>
    <property type="project" value="UniProtKB-SubCell"/>
</dbReference>
<protein>
    <submittedName>
        <fullName evidence="10">Chemotaxis protein MotB</fullName>
    </submittedName>
</protein>
<evidence type="ECO:0000256" key="7">
    <source>
        <dbReference type="PROSITE-ProRule" id="PRU00473"/>
    </source>
</evidence>
<evidence type="ECO:0000256" key="3">
    <source>
        <dbReference type="ARBA" id="ARBA00022475"/>
    </source>
</evidence>
<evidence type="ECO:0000256" key="2">
    <source>
        <dbReference type="ARBA" id="ARBA00008914"/>
    </source>
</evidence>
<dbReference type="SUPFAM" id="SSF103088">
    <property type="entry name" value="OmpA-like"/>
    <property type="match status" value="1"/>
</dbReference>
<dbReference type="InterPro" id="IPR050330">
    <property type="entry name" value="Bact_OuterMem_StrucFunc"/>
</dbReference>
<keyword evidence="11" id="KW-1185">Reference proteome</keyword>
<accession>A0A1M6K0Y9</accession>
<feature type="transmembrane region" description="Helical" evidence="8">
    <location>
        <begin position="31"/>
        <end position="51"/>
    </location>
</feature>
<proteinExistence type="inferred from homology"/>
<sequence>MVLQYAQKEGAYFPVKKESRKTSYGSMERWLITYADMITLLLIFFIVMYSLSQVDIKKFRMLAESLSKAMGGGGVILENLGPSVVPGISGTETEAQTREDVADQAEMENIRRELLREVQRQGLGARVSATIEERGIVLSFQEEVLFKLGSAELTPRAREIIAAVAPVLLKTPNYIRIEGHTDNLPINTERYPSNWELSTARATAVVQELIRTANFPPQRLSAVGYGEYRPRVPNDSEANRQLNRRVDVVILRSKYKGAEPGSLPVNARD</sequence>
<keyword evidence="4 8" id="KW-0812">Transmembrane</keyword>
<dbReference type="PANTHER" id="PTHR30329">
    <property type="entry name" value="STATOR ELEMENT OF FLAGELLAR MOTOR COMPLEX"/>
    <property type="match status" value="1"/>
</dbReference>
<evidence type="ECO:0000256" key="6">
    <source>
        <dbReference type="ARBA" id="ARBA00023136"/>
    </source>
</evidence>
<keyword evidence="6 7" id="KW-0472">Membrane</keyword>
<evidence type="ECO:0000256" key="5">
    <source>
        <dbReference type="ARBA" id="ARBA00022989"/>
    </source>
</evidence>
<feature type="domain" description="OmpA-like" evidence="9">
    <location>
        <begin position="133"/>
        <end position="254"/>
    </location>
</feature>
<evidence type="ECO:0000256" key="4">
    <source>
        <dbReference type="ARBA" id="ARBA00022692"/>
    </source>
</evidence>
<dbReference type="EMBL" id="FQZM01000039">
    <property type="protein sequence ID" value="SHJ52544.1"/>
    <property type="molecule type" value="Genomic_DNA"/>
</dbReference>
<dbReference type="InterPro" id="IPR036737">
    <property type="entry name" value="OmpA-like_sf"/>
</dbReference>
<dbReference type="PROSITE" id="PS51123">
    <property type="entry name" value="OMPA_2"/>
    <property type="match status" value="1"/>
</dbReference>
<dbReference type="Pfam" id="PF00691">
    <property type="entry name" value="OmpA"/>
    <property type="match status" value="1"/>
</dbReference>
<evidence type="ECO:0000313" key="11">
    <source>
        <dbReference type="Proteomes" id="UP000184529"/>
    </source>
</evidence>
<dbReference type="Proteomes" id="UP000184529">
    <property type="component" value="Unassembled WGS sequence"/>
</dbReference>
<keyword evidence="3" id="KW-1003">Cell membrane</keyword>
<dbReference type="Pfam" id="PF13677">
    <property type="entry name" value="MotB_plug"/>
    <property type="match status" value="1"/>
</dbReference>
<comment type="subcellular location">
    <subcellularLocation>
        <location evidence="1">Cell membrane</location>
        <topology evidence="1">Single-pass membrane protein</topology>
    </subcellularLocation>
</comment>
<keyword evidence="5 8" id="KW-1133">Transmembrane helix</keyword>
<reference evidence="11" key="1">
    <citation type="submission" date="2016-11" db="EMBL/GenBank/DDBJ databases">
        <authorList>
            <person name="Varghese N."/>
            <person name="Submissions S."/>
        </authorList>
    </citation>
    <scope>NUCLEOTIDE SEQUENCE [LARGE SCALE GENOMIC DNA]</scope>
    <source>
        <strain evidence="11">DSM 16057</strain>
    </source>
</reference>
<evidence type="ECO:0000256" key="1">
    <source>
        <dbReference type="ARBA" id="ARBA00004162"/>
    </source>
</evidence>
<organism evidence="10 11">
    <name type="scientific">Desulfofundulus thermosubterraneus DSM 16057</name>
    <dbReference type="NCBI Taxonomy" id="1121432"/>
    <lineage>
        <taxon>Bacteria</taxon>
        <taxon>Bacillati</taxon>
        <taxon>Bacillota</taxon>
        <taxon>Clostridia</taxon>
        <taxon>Eubacteriales</taxon>
        <taxon>Peptococcaceae</taxon>
        <taxon>Desulfofundulus</taxon>
    </lineage>
</organism>
<gene>
    <name evidence="10" type="ORF">SAMN02745219_02753</name>
</gene>
<dbReference type="InterPro" id="IPR025713">
    <property type="entry name" value="MotB-like_N_dom"/>
</dbReference>
<dbReference type="AlphaFoldDB" id="A0A1M6K0Y9"/>
<comment type="similarity">
    <text evidence="2">Belongs to the MotB family.</text>
</comment>
<evidence type="ECO:0000313" key="10">
    <source>
        <dbReference type="EMBL" id="SHJ52544.1"/>
    </source>
</evidence>
<name>A0A1M6K0Y9_9FIRM</name>